<dbReference type="Proteomes" id="UP000189674">
    <property type="component" value="Chromosome"/>
</dbReference>
<proteinExistence type="predicted"/>
<name>A0A1U9NIG1_9BACT</name>
<protein>
    <submittedName>
        <fullName evidence="2">Uncharacterized protein</fullName>
    </submittedName>
</protein>
<dbReference type="AlphaFoldDB" id="A0A1U9NIG1"/>
<reference evidence="3" key="1">
    <citation type="submission" date="2017-02" db="EMBL/GenBank/DDBJ databases">
        <title>Comparative genomics and description of representatives of a novel lineage of planctomycetes thriving in anoxic sediments.</title>
        <authorList>
            <person name="Spring S."/>
            <person name="Bunk B."/>
            <person name="Sproer C."/>
        </authorList>
    </citation>
    <scope>NUCLEOTIDE SEQUENCE [LARGE SCALE GENOMIC DNA]</scope>
    <source>
        <strain evidence="3">ST-NAGAB-D1</strain>
    </source>
</reference>
<feature type="coiled-coil region" evidence="1">
    <location>
        <begin position="74"/>
        <end position="140"/>
    </location>
</feature>
<dbReference type="STRING" id="1936003.STSP2_00514"/>
<gene>
    <name evidence="2" type="ORF">STSP2_00514</name>
</gene>
<dbReference type="EMBL" id="CP019791">
    <property type="protein sequence ID" value="AQT67370.1"/>
    <property type="molecule type" value="Genomic_DNA"/>
</dbReference>
<keyword evidence="3" id="KW-1185">Reference proteome</keyword>
<sequence length="419" mass="47699">MRLERIFVCGVFILCCLVGGICFGGEDVEAGSAAERFEEALGEVDPDAGDDEMVEQMKEAMGVESDEEMFGVMLEAMRESADRIEDGAEKLARRRERLIDTYRGELAELEKILRAEEDECEKALRLVDKKRAELKETADRRGKESKSKRELARQIYALGLEVLADRIEFMLGVRQVCEDECGDAVTEWVEDRLVGLRFVYIERLGMNVTDILKADRESGDVLRESAFLPSYMTHWREVDFGEAMPELYESRRRMPKGGPGMIGLMPGGMFGGKRPIRPSVYGWAGGGANMHYCVEKGKVGQFVRDVREFCEEAGYEALEFDLCVPEMEGSADAAWIGGPGEAEAWNQFWYDDAGRVFGVSVMRSEEKGNEVRWVYLPREKVEAVMDYLRLEDGEYEVDEERMEAGDFYRLRDVTDSEWF</sequence>
<evidence type="ECO:0000313" key="2">
    <source>
        <dbReference type="EMBL" id="AQT67370.1"/>
    </source>
</evidence>
<evidence type="ECO:0000313" key="3">
    <source>
        <dbReference type="Proteomes" id="UP000189674"/>
    </source>
</evidence>
<dbReference type="RefSeq" id="WP_146659558.1">
    <property type="nucleotide sequence ID" value="NZ_CP019791.1"/>
</dbReference>
<dbReference type="KEGG" id="alus:STSP2_00514"/>
<accession>A0A1U9NIG1</accession>
<keyword evidence="1" id="KW-0175">Coiled coil</keyword>
<evidence type="ECO:0000256" key="1">
    <source>
        <dbReference type="SAM" id="Coils"/>
    </source>
</evidence>
<organism evidence="2 3">
    <name type="scientific">Anaerohalosphaera lusitana</name>
    <dbReference type="NCBI Taxonomy" id="1936003"/>
    <lineage>
        <taxon>Bacteria</taxon>
        <taxon>Pseudomonadati</taxon>
        <taxon>Planctomycetota</taxon>
        <taxon>Phycisphaerae</taxon>
        <taxon>Sedimentisphaerales</taxon>
        <taxon>Anaerohalosphaeraceae</taxon>
        <taxon>Anaerohalosphaera</taxon>
    </lineage>
</organism>